<dbReference type="EMBL" id="JACEFO010001828">
    <property type="protein sequence ID" value="KAF8700123.1"/>
    <property type="molecule type" value="Genomic_DNA"/>
</dbReference>
<dbReference type="Pfam" id="PF03478">
    <property type="entry name" value="Beta-prop_KIB1-4"/>
    <property type="match status" value="1"/>
</dbReference>
<sequence length="271" mass="30217">MPNRVVLSASPAAAACVVLLLHMPHGEVSFARLGDDRWTWVAPADGGGDAASLPWRYGYCDAMYSDVDRLFYLLQLDASMYSLDLNGPSPVATKIIGGVPGSADPTKYLVQAPDGDILQVWRWRKYEDSSTPVDLPPDLVDDDEVQDPFSELNTTGVQLFEVDLHGHRLEMIRSLPDYALFLGFNGSMCLPVKDFAGLKPDCAYVTDDFVEYVNVLKYNRREIGIWSMADQTMSKLVDVSPVVYPWLNWPSPIWIKPSLGELLCTKYFVSV</sequence>
<dbReference type="InterPro" id="IPR005174">
    <property type="entry name" value="KIB1-4_b-propeller"/>
</dbReference>
<proteinExistence type="predicted"/>
<name>A0A835BJ96_9POAL</name>
<dbReference type="AlphaFoldDB" id="A0A835BJ96"/>
<dbReference type="OrthoDB" id="643749at2759"/>
<dbReference type="Proteomes" id="UP000636709">
    <property type="component" value="Unassembled WGS sequence"/>
</dbReference>
<organism evidence="2 3">
    <name type="scientific">Digitaria exilis</name>
    <dbReference type="NCBI Taxonomy" id="1010633"/>
    <lineage>
        <taxon>Eukaryota</taxon>
        <taxon>Viridiplantae</taxon>
        <taxon>Streptophyta</taxon>
        <taxon>Embryophyta</taxon>
        <taxon>Tracheophyta</taxon>
        <taxon>Spermatophyta</taxon>
        <taxon>Magnoliopsida</taxon>
        <taxon>Liliopsida</taxon>
        <taxon>Poales</taxon>
        <taxon>Poaceae</taxon>
        <taxon>PACMAD clade</taxon>
        <taxon>Panicoideae</taxon>
        <taxon>Panicodae</taxon>
        <taxon>Paniceae</taxon>
        <taxon>Anthephorinae</taxon>
        <taxon>Digitaria</taxon>
    </lineage>
</organism>
<reference evidence="2" key="1">
    <citation type="submission" date="2020-07" db="EMBL/GenBank/DDBJ databases">
        <title>Genome sequence and genetic diversity analysis of an under-domesticated orphan crop, white fonio (Digitaria exilis).</title>
        <authorList>
            <person name="Bennetzen J.L."/>
            <person name="Chen S."/>
            <person name="Ma X."/>
            <person name="Wang X."/>
            <person name="Yssel A.E.J."/>
            <person name="Chaluvadi S.R."/>
            <person name="Johnson M."/>
            <person name="Gangashetty P."/>
            <person name="Hamidou F."/>
            <person name="Sanogo M.D."/>
            <person name="Zwaenepoel A."/>
            <person name="Wallace J."/>
            <person name="Van De Peer Y."/>
            <person name="Van Deynze A."/>
        </authorList>
    </citation>
    <scope>NUCLEOTIDE SEQUENCE</scope>
    <source>
        <tissue evidence="2">Leaves</tissue>
    </source>
</reference>
<protein>
    <recommendedName>
        <fullName evidence="1">KIB1-4 beta-propeller domain-containing protein</fullName>
    </recommendedName>
</protein>
<accession>A0A835BJ96</accession>
<evidence type="ECO:0000313" key="2">
    <source>
        <dbReference type="EMBL" id="KAF8700123.1"/>
    </source>
</evidence>
<evidence type="ECO:0000313" key="3">
    <source>
        <dbReference type="Proteomes" id="UP000636709"/>
    </source>
</evidence>
<feature type="domain" description="KIB1-4 beta-propeller" evidence="1">
    <location>
        <begin position="3"/>
        <end position="226"/>
    </location>
</feature>
<evidence type="ECO:0000259" key="1">
    <source>
        <dbReference type="Pfam" id="PF03478"/>
    </source>
</evidence>
<dbReference type="PROSITE" id="PS51257">
    <property type="entry name" value="PROKAR_LIPOPROTEIN"/>
    <property type="match status" value="1"/>
</dbReference>
<comment type="caution">
    <text evidence="2">The sequence shown here is derived from an EMBL/GenBank/DDBJ whole genome shotgun (WGS) entry which is preliminary data.</text>
</comment>
<gene>
    <name evidence="2" type="ORF">HU200_034487</name>
</gene>
<dbReference type="PANTHER" id="PTHR44586">
    <property type="entry name" value="F-BOX DOMAIN CONTAINING PROTEIN, EXPRESSED"/>
    <property type="match status" value="1"/>
</dbReference>
<keyword evidence="3" id="KW-1185">Reference proteome</keyword>
<dbReference type="PANTHER" id="PTHR44586:SF23">
    <property type="entry name" value="F-BOX DOMAIN-CONTAINING PROTEIN"/>
    <property type="match status" value="1"/>
</dbReference>